<feature type="compositionally biased region" description="Low complexity" evidence="1">
    <location>
        <begin position="1"/>
        <end position="12"/>
    </location>
</feature>
<comment type="caution">
    <text evidence="2">The sequence shown here is derived from an EMBL/GenBank/DDBJ whole genome shotgun (WGS) entry which is preliminary data.</text>
</comment>
<organism evidence="2 3">
    <name type="scientific">Heterodera schachtii</name>
    <name type="common">Sugarbeet cyst nematode worm</name>
    <name type="synonym">Tylenchus schachtii</name>
    <dbReference type="NCBI Taxonomy" id="97005"/>
    <lineage>
        <taxon>Eukaryota</taxon>
        <taxon>Metazoa</taxon>
        <taxon>Ecdysozoa</taxon>
        <taxon>Nematoda</taxon>
        <taxon>Chromadorea</taxon>
        <taxon>Rhabditida</taxon>
        <taxon>Tylenchina</taxon>
        <taxon>Tylenchomorpha</taxon>
        <taxon>Tylenchoidea</taxon>
        <taxon>Heteroderidae</taxon>
        <taxon>Heteroderinae</taxon>
        <taxon>Heterodera</taxon>
    </lineage>
</organism>
<feature type="region of interest" description="Disordered" evidence="1">
    <location>
        <begin position="1"/>
        <end position="26"/>
    </location>
</feature>
<protein>
    <submittedName>
        <fullName evidence="2">Uncharacterized protein</fullName>
    </submittedName>
</protein>
<keyword evidence="3" id="KW-1185">Reference proteome</keyword>
<evidence type="ECO:0000256" key="1">
    <source>
        <dbReference type="SAM" id="MobiDB-lite"/>
    </source>
</evidence>
<dbReference type="AlphaFoldDB" id="A0ABD2I1M4"/>
<dbReference type="EMBL" id="JBICCN010000357">
    <property type="protein sequence ID" value="KAL3074414.1"/>
    <property type="molecule type" value="Genomic_DNA"/>
</dbReference>
<reference evidence="2 3" key="1">
    <citation type="submission" date="2024-10" db="EMBL/GenBank/DDBJ databases">
        <authorList>
            <person name="Kim D."/>
        </authorList>
    </citation>
    <scope>NUCLEOTIDE SEQUENCE [LARGE SCALE GENOMIC DNA]</scope>
    <source>
        <strain evidence="2">Taebaek</strain>
    </source>
</reference>
<evidence type="ECO:0000313" key="3">
    <source>
        <dbReference type="Proteomes" id="UP001620645"/>
    </source>
</evidence>
<sequence length="100" mass="11212">MEMNATNLLPYNANPPNPSLAVPSSSGTNWWLAPGQKAAEEAEAFRAAAAGQPTNEQMQKRTMSKLCISWPQLLKQCFHKSRAFPVTFWRRLICHNKIIA</sequence>
<evidence type="ECO:0000313" key="2">
    <source>
        <dbReference type="EMBL" id="KAL3074414.1"/>
    </source>
</evidence>
<gene>
    <name evidence="2" type="ORF">niasHS_015244</name>
</gene>
<name>A0ABD2I1M4_HETSC</name>
<dbReference type="Proteomes" id="UP001620645">
    <property type="component" value="Unassembled WGS sequence"/>
</dbReference>
<proteinExistence type="predicted"/>
<accession>A0ABD2I1M4</accession>